<dbReference type="EMBL" id="LR743507">
    <property type="protein sequence ID" value="CAA2101263.1"/>
    <property type="molecule type" value="Genomic_DNA"/>
</dbReference>
<dbReference type="RefSeq" id="WP_339088869.1">
    <property type="nucleotide sequence ID" value="NZ_LR743507.1"/>
</dbReference>
<reference evidence="2" key="1">
    <citation type="submission" date="2019-12" db="EMBL/GenBank/DDBJ databases">
        <authorList>
            <person name="Cremers G."/>
        </authorList>
    </citation>
    <scope>NUCLEOTIDE SEQUENCE</scope>
    <source>
        <strain evidence="2">Vvax</strain>
    </source>
</reference>
<gene>
    <name evidence="2" type="ORF">VVAX_01157</name>
</gene>
<proteinExistence type="predicted"/>
<protein>
    <submittedName>
        <fullName evidence="2">Uncharacterized protein</fullName>
    </submittedName>
</protein>
<organism evidence="2">
    <name type="scientific">Variovorax paradoxus</name>
    <dbReference type="NCBI Taxonomy" id="34073"/>
    <lineage>
        <taxon>Bacteria</taxon>
        <taxon>Pseudomonadati</taxon>
        <taxon>Pseudomonadota</taxon>
        <taxon>Betaproteobacteria</taxon>
        <taxon>Burkholderiales</taxon>
        <taxon>Comamonadaceae</taxon>
        <taxon>Variovorax</taxon>
    </lineage>
</organism>
<accession>A0A679IW58</accession>
<sequence length="286" mass="31089">MADISPAIATLMTVLKDEFPGVKLDAGNNIQPGTRHTSGIALDIMLNYKKDADARIGRRIMAGLVKNFEAMQWSAFIFTVRNATTNAPVHFWVRGADGTGYGGRKLEAGKYTADTRHEDHIHIDWVNFSMKNTGATYAVNPYRQPPSSQLVGFEAALKIFLKTATDAEVDGIVDTMFASMPVSAPKKPTPAWARGWWKVQQEGQTYYYLIDDTSGASWTYTRPVSQTTPMSNRQNGGSCTFGNAGDMKISWTPLTSNVGTVESFKGSGSALTGSSNRGGALTAERI</sequence>
<evidence type="ECO:0000256" key="1">
    <source>
        <dbReference type="SAM" id="MobiDB-lite"/>
    </source>
</evidence>
<name>A0A679IW58_VARPD</name>
<dbReference type="AlphaFoldDB" id="A0A679IW58"/>
<feature type="region of interest" description="Disordered" evidence="1">
    <location>
        <begin position="265"/>
        <end position="286"/>
    </location>
</feature>
<evidence type="ECO:0000313" key="2">
    <source>
        <dbReference type="EMBL" id="CAA2101263.1"/>
    </source>
</evidence>